<feature type="region of interest" description="Disordered" evidence="1">
    <location>
        <begin position="812"/>
        <end position="936"/>
    </location>
</feature>
<dbReference type="Gene3D" id="1.10.101.10">
    <property type="entry name" value="PGBD-like superfamily/PGBD"/>
    <property type="match status" value="1"/>
</dbReference>
<feature type="region of interest" description="Disordered" evidence="1">
    <location>
        <begin position="642"/>
        <end position="736"/>
    </location>
</feature>
<dbReference type="PANTHER" id="PTHR11102">
    <property type="entry name" value="SEL-1-LIKE PROTEIN"/>
    <property type="match status" value="1"/>
</dbReference>
<sequence>MQSGWGDVTIMTPSRDSRGRSSSLDALSRTIDGLEARIEGLMVRQGGTSGDHTEHRTARAPGDKAIAEREGAARTAGAAGPDDSDSAMREIAEKLLGLRGDLKRDFSDSLSRELSGLRDELADLSERASQPLSNALRGELGRLAGAIERLGAQPSDPSDTALAEEVAGLRETVGAVARETERGWSVLDERLSKLDDGSLREEVGALAGRLEEIKVSIAGLGESPEAEETETQLKAVASALETLAEQVNLDEASIDHRFSELGERLDEISRAVIAVGDSGNSEETLSRIESRMEGLSAQLEGTGDGEAIERLADRLSGLSEKLDGVASEGSVRALGDRVESLSGLIGDAGDPENATGLAARLAEISTRIEGLDHGTLDEALAGRLDDLAERIDALGTANQAGQDGLVSRIEAVMERAQSRGEASVGAPDLSGLEQRLDDIARRLDESQSAPHDAGAMDRLEEQLVGLSQMMAKGPSMGETHLEPRISAIEEHLETNDDYIVEAARQAAEAVIEAYAQRPVGSSQDREGEIAAMSELARDLRTLENLGRHSEKRTAQAFEAVHDTLIKIAEHLQALNDTRHGGKPSVPPVTPLSVPGEEADAYAGEHAAQAETPVARGDVDAREEGAAAAAGFAGLDVMALDDDRDDPFTGGDEMPAARAHDDAKTRNALAETPALDPADAFDRENEDERDDLDAAVLNEPLEPGSGQPDIRGLLRQSRRSDDERSAAGGDSAAGANESQTDFIAAARRAAQAAVSEADTTKGAKEKTGSGFTGTAKRHRRPILLGAGAVLLALLAWPLANDFFEQPDQPVAAIGAQDAGTPGVSNEQTASTTSRASDAEADLDTVPSIDGGGKSPAAKPDDATGASTAPAADAKAPLVKDAEPADQAVDGDAAASAPNDTQADTPSKPQRAARDLPAPPFGTNAGSPTKGETADGEPASQVLTPQRMLADGALSLGSAQAVKDASRLSAADAANGDDGDPVATAQTSNAKDTGSEAGKQTADAGSTSPVPAVPEAIGPAALRKAAEKGDPKALFEIGARYTEGRGVDTDLGEAAKWYEAAATRGFAPAEYRLANFYEKGSGVDRNVDTAKNWYTKAAKAGNISAMHNLAVLYAMGEDGKPSYDNAVRWFQDAAEHGVKDSQFNLAILYAQGNGVPRDLTQSYKWFAIAARGGDKDATDKKEQVAAALDKSDLAKARQAATDWQAEPIDAKANGADMPAAWSGKEVTTGSVDMKKAVRNIQAILNNNGYDAGPTDGMMGEHTRSAIRAFQKSIGAEPTGKITDGLIRKLIALNAKHGPKASGTAG</sequence>
<dbReference type="PANTHER" id="PTHR11102:SF160">
    <property type="entry name" value="ERAD-ASSOCIATED E3 UBIQUITIN-PROTEIN LIGASE COMPONENT HRD3"/>
    <property type="match status" value="1"/>
</dbReference>
<feature type="region of interest" description="Disordered" evidence="1">
    <location>
        <begin position="968"/>
        <end position="1012"/>
    </location>
</feature>
<keyword evidence="4" id="KW-1185">Reference proteome</keyword>
<dbReference type="InterPro" id="IPR050767">
    <property type="entry name" value="Sel1_AlgK"/>
</dbReference>
<feature type="compositionally biased region" description="Low complexity" evidence="1">
    <location>
        <begin position="861"/>
        <end position="875"/>
    </location>
</feature>
<accession>A0A506U026</accession>
<feature type="compositionally biased region" description="Basic and acidic residues" evidence="1">
    <location>
        <begin position="757"/>
        <end position="766"/>
    </location>
</feature>
<dbReference type="InterPro" id="IPR036365">
    <property type="entry name" value="PGBD-like_sf"/>
</dbReference>
<comment type="caution">
    <text evidence="3">The sequence shown here is derived from an EMBL/GenBank/DDBJ whole genome shotgun (WGS) entry which is preliminary data.</text>
</comment>
<feature type="region of interest" description="Disordered" evidence="1">
    <location>
        <begin position="753"/>
        <end position="773"/>
    </location>
</feature>
<feature type="compositionally biased region" description="Polar residues" evidence="1">
    <location>
        <begin position="896"/>
        <end position="906"/>
    </location>
</feature>
<feature type="compositionally biased region" description="Acidic residues" evidence="1">
    <location>
        <begin position="683"/>
        <end position="692"/>
    </location>
</feature>
<reference evidence="3 4" key="1">
    <citation type="submission" date="2019-06" db="EMBL/GenBank/DDBJ databases">
        <authorList>
            <person name="Li M."/>
        </authorList>
    </citation>
    <scope>NUCLEOTIDE SEQUENCE [LARGE SCALE GENOMIC DNA]</scope>
    <source>
        <strain evidence="3 4">BGMRC6574</strain>
    </source>
</reference>
<protein>
    <recommendedName>
        <fullName evidence="2">Peptidoglycan binding-like domain-containing protein</fullName>
    </recommendedName>
</protein>
<proteinExistence type="predicted"/>
<dbReference type="Proteomes" id="UP000320314">
    <property type="component" value="Unassembled WGS sequence"/>
</dbReference>
<dbReference type="Gene3D" id="1.25.40.10">
    <property type="entry name" value="Tetratricopeptide repeat domain"/>
    <property type="match status" value="2"/>
</dbReference>
<evidence type="ECO:0000256" key="1">
    <source>
        <dbReference type="SAM" id="MobiDB-lite"/>
    </source>
</evidence>
<evidence type="ECO:0000259" key="2">
    <source>
        <dbReference type="Pfam" id="PF01471"/>
    </source>
</evidence>
<dbReference type="Pfam" id="PF08238">
    <property type="entry name" value="Sel1"/>
    <property type="match status" value="4"/>
</dbReference>
<gene>
    <name evidence="3" type="ORF">FJU11_13155</name>
</gene>
<evidence type="ECO:0000313" key="4">
    <source>
        <dbReference type="Proteomes" id="UP000320314"/>
    </source>
</evidence>
<feature type="region of interest" description="Disordered" evidence="1">
    <location>
        <begin position="1"/>
        <end position="25"/>
    </location>
</feature>
<dbReference type="SMART" id="SM00671">
    <property type="entry name" value="SEL1"/>
    <property type="match status" value="4"/>
</dbReference>
<dbReference type="Pfam" id="PF01471">
    <property type="entry name" value="PG_binding_1"/>
    <property type="match status" value="1"/>
</dbReference>
<dbReference type="InterPro" id="IPR011990">
    <property type="entry name" value="TPR-like_helical_dom_sf"/>
</dbReference>
<feature type="domain" description="Peptidoglycan binding-like" evidence="2">
    <location>
        <begin position="1234"/>
        <end position="1286"/>
    </location>
</feature>
<dbReference type="SUPFAM" id="SSF81901">
    <property type="entry name" value="HCP-like"/>
    <property type="match status" value="1"/>
</dbReference>
<feature type="region of interest" description="Disordered" evidence="1">
    <location>
        <begin position="601"/>
        <end position="620"/>
    </location>
</feature>
<dbReference type="InterPro" id="IPR036366">
    <property type="entry name" value="PGBDSf"/>
</dbReference>
<feature type="compositionally biased region" description="Polar residues" evidence="1">
    <location>
        <begin position="821"/>
        <end position="834"/>
    </location>
</feature>
<dbReference type="OrthoDB" id="5295703at2"/>
<name>A0A506U026_9HYPH</name>
<feature type="region of interest" description="Disordered" evidence="1">
    <location>
        <begin position="45"/>
        <end position="85"/>
    </location>
</feature>
<feature type="region of interest" description="Disordered" evidence="1">
    <location>
        <begin position="576"/>
        <end position="595"/>
    </location>
</feature>
<evidence type="ECO:0000313" key="3">
    <source>
        <dbReference type="EMBL" id="TPW26916.1"/>
    </source>
</evidence>
<feature type="compositionally biased region" description="Basic and acidic residues" evidence="1">
    <location>
        <begin position="51"/>
        <end position="72"/>
    </location>
</feature>
<dbReference type="InterPro" id="IPR006597">
    <property type="entry name" value="Sel1-like"/>
</dbReference>
<organism evidence="3 4">
    <name type="scientific">Pararhizobium mangrovi</name>
    <dbReference type="NCBI Taxonomy" id="2590452"/>
    <lineage>
        <taxon>Bacteria</taxon>
        <taxon>Pseudomonadati</taxon>
        <taxon>Pseudomonadota</taxon>
        <taxon>Alphaproteobacteria</taxon>
        <taxon>Hyphomicrobiales</taxon>
        <taxon>Rhizobiaceae</taxon>
        <taxon>Rhizobium/Agrobacterium group</taxon>
        <taxon>Pararhizobium</taxon>
    </lineage>
</organism>
<dbReference type="InterPro" id="IPR002477">
    <property type="entry name" value="Peptidoglycan-bd-like"/>
</dbReference>
<dbReference type="EMBL" id="VHLH01000025">
    <property type="protein sequence ID" value="TPW26916.1"/>
    <property type="molecule type" value="Genomic_DNA"/>
</dbReference>
<dbReference type="SUPFAM" id="SSF47090">
    <property type="entry name" value="PGBD-like"/>
    <property type="match status" value="1"/>
</dbReference>
<feature type="compositionally biased region" description="Low complexity" evidence="1">
    <location>
        <begin position="725"/>
        <end position="734"/>
    </location>
</feature>